<organism evidence="2 3">
    <name type="scientific">Paraburkholderia strydomiana</name>
    <dbReference type="NCBI Taxonomy" id="1245417"/>
    <lineage>
        <taxon>Bacteria</taxon>
        <taxon>Pseudomonadati</taxon>
        <taxon>Pseudomonadota</taxon>
        <taxon>Betaproteobacteria</taxon>
        <taxon>Burkholderiales</taxon>
        <taxon>Burkholderiaceae</taxon>
        <taxon>Paraburkholderia</taxon>
    </lineage>
</organism>
<dbReference type="RefSeq" id="WP_408155256.1">
    <property type="nucleotide sequence ID" value="NZ_JAQQCL010000019.1"/>
</dbReference>
<comment type="caution">
    <text evidence="2">The sequence shown here is derived from an EMBL/GenBank/DDBJ whole genome shotgun (WGS) entry which is preliminary data.</text>
</comment>
<feature type="region of interest" description="Disordered" evidence="1">
    <location>
        <begin position="49"/>
        <end position="73"/>
    </location>
</feature>
<proteinExistence type="predicted"/>
<feature type="compositionally biased region" description="Polar residues" evidence="1">
    <location>
        <begin position="58"/>
        <end position="73"/>
    </location>
</feature>
<evidence type="ECO:0000313" key="2">
    <source>
        <dbReference type="EMBL" id="MFM0719207.1"/>
    </source>
</evidence>
<dbReference type="EMBL" id="JAQQCL010000019">
    <property type="protein sequence ID" value="MFM0719207.1"/>
    <property type="molecule type" value="Genomic_DNA"/>
</dbReference>
<dbReference type="Proteomes" id="UP001629392">
    <property type="component" value="Unassembled WGS sequence"/>
</dbReference>
<protein>
    <submittedName>
        <fullName evidence="2">Uncharacterized protein</fullName>
    </submittedName>
</protein>
<accession>A0ABW9EJF1</accession>
<evidence type="ECO:0000313" key="3">
    <source>
        <dbReference type="Proteomes" id="UP001629392"/>
    </source>
</evidence>
<gene>
    <name evidence="2" type="ORF">PQQ73_23040</name>
</gene>
<sequence length="73" mass="7869">MLEKHQGNVPGVTETACAPALADRASRVADNKKLPAVAPITRTERMWGGRTQKAGRTLRNQQRAETSSGRVLG</sequence>
<reference evidence="2 3" key="1">
    <citation type="journal article" date="2024" name="Chem. Sci.">
        <title>Discovery of megapolipeptins by genome mining of a Burkholderiales bacteria collection.</title>
        <authorList>
            <person name="Paulo B.S."/>
            <person name="Recchia M.J.J."/>
            <person name="Lee S."/>
            <person name="Fergusson C.H."/>
            <person name="Romanowski S.B."/>
            <person name="Hernandez A."/>
            <person name="Krull N."/>
            <person name="Liu D.Y."/>
            <person name="Cavanagh H."/>
            <person name="Bos A."/>
            <person name="Gray C.A."/>
            <person name="Murphy B.T."/>
            <person name="Linington R.G."/>
            <person name="Eustaquio A.S."/>
        </authorList>
    </citation>
    <scope>NUCLEOTIDE SEQUENCE [LARGE SCALE GENOMIC DNA]</scope>
    <source>
        <strain evidence="2 3">RL17-350-BIC-E</strain>
    </source>
</reference>
<keyword evidence="3" id="KW-1185">Reference proteome</keyword>
<evidence type="ECO:0000256" key="1">
    <source>
        <dbReference type="SAM" id="MobiDB-lite"/>
    </source>
</evidence>
<name>A0ABW9EJF1_9BURK</name>